<sequence length="213" mass="23671">MSLAFGFEQQGYRVQQGAQHQSYSMHQEEAWYSKYDYHKSHISSVKIVPVAASLSFDSHFLKHNGMFDGSHAMNDVWLGQNMHQNQISGWSGSGTSSTSYYNHAASGSGSGGKKYLPAVTFLNASQFSNGETFNNTSMENGGGSYQTIQGVKYVPAATKRVQEVIYERSSANWGGDDDDGLQHCVIGTGMLSGFQRIEPKRRDFCHQIRRAWC</sequence>
<dbReference type="AlphaFoldDB" id="A0AAW1XFQ4"/>
<comment type="caution">
    <text evidence="1">The sequence shown here is derived from an EMBL/GenBank/DDBJ whole genome shotgun (WGS) entry which is preliminary data.</text>
</comment>
<evidence type="ECO:0000313" key="2">
    <source>
        <dbReference type="Proteomes" id="UP001457282"/>
    </source>
</evidence>
<proteinExistence type="predicted"/>
<name>A0AAW1XFQ4_RUBAR</name>
<reference evidence="1 2" key="1">
    <citation type="journal article" date="2023" name="G3 (Bethesda)">
        <title>A chromosome-length genome assembly and annotation of blackberry (Rubus argutus, cv. 'Hillquist').</title>
        <authorList>
            <person name="Bruna T."/>
            <person name="Aryal R."/>
            <person name="Dudchenko O."/>
            <person name="Sargent D.J."/>
            <person name="Mead D."/>
            <person name="Buti M."/>
            <person name="Cavallini A."/>
            <person name="Hytonen T."/>
            <person name="Andres J."/>
            <person name="Pham M."/>
            <person name="Weisz D."/>
            <person name="Mascagni F."/>
            <person name="Usai G."/>
            <person name="Natali L."/>
            <person name="Bassil N."/>
            <person name="Fernandez G.E."/>
            <person name="Lomsadze A."/>
            <person name="Armour M."/>
            <person name="Olukolu B."/>
            <person name="Poorten T."/>
            <person name="Britton C."/>
            <person name="Davik J."/>
            <person name="Ashrafi H."/>
            <person name="Aiden E.L."/>
            <person name="Borodovsky M."/>
            <person name="Worthington M."/>
        </authorList>
    </citation>
    <scope>NUCLEOTIDE SEQUENCE [LARGE SCALE GENOMIC DNA]</scope>
    <source>
        <strain evidence="1">PI 553951</strain>
    </source>
</reference>
<gene>
    <name evidence="1" type="ORF">M0R45_021727</name>
</gene>
<evidence type="ECO:0000313" key="1">
    <source>
        <dbReference type="EMBL" id="KAK9934590.1"/>
    </source>
</evidence>
<dbReference type="Proteomes" id="UP001457282">
    <property type="component" value="Unassembled WGS sequence"/>
</dbReference>
<dbReference type="EMBL" id="JBEDUW010000004">
    <property type="protein sequence ID" value="KAK9934590.1"/>
    <property type="molecule type" value="Genomic_DNA"/>
</dbReference>
<organism evidence="1 2">
    <name type="scientific">Rubus argutus</name>
    <name type="common">Southern blackberry</name>
    <dbReference type="NCBI Taxonomy" id="59490"/>
    <lineage>
        <taxon>Eukaryota</taxon>
        <taxon>Viridiplantae</taxon>
        <taxon>Streptophyta</taxon>
        <taxon>Embryophyta</taxon>
        <taxon>Tracheophyta</taxon>
        <taxon>Spermatophyta</taxon>
        <taxon>Magnoliopsida</taxon>
        <taxon>eudicotyledons</taxon>
        <taxon>Gunneridae</taxon>
        <taxon>Pentapetalae</taxon>
        <taxon>rosids</taxon>
        <taxon>fabids</taxon>
        <taxon>Rosales</taxon>
        <taxon>Rosaceae</taxon>
        <taxon>Rosoideae</taxon>
        <taxon>Rosoideae incertae sedis</taxon>
        <taxon>Rubus</taxon>
    </lineage>
</organism>
<accession>A0AAW1XFQ4</accession>
<keyword evidence="2" id="KW-1185">Reference proteome</keyword>
<protein>
    <submittedName>
        <fullName evidence="1">Uncharacterized protein</fullName>
    </submittedName>
</protein>